<sequence length="557" mass="63889">MLPYSTIYIFIFVFVWIDHLNTQLPCDIAKFPHGHACQCTDDYCDTITPLGTLPFGQAALYESTSENAGTHRLTRLTNLSFHKEIDPNISTVIQINDKTKYQTIIGFGGAFTDASSIVAHDLSVNLQKILLAQYFGEQGINYNIGRIPMAGCDFSTYTYTYDSVANDFELQHFSIEMDLSIKIPFIQSAITMSNETIYFFGSPWNGPDWLKNQSNPVGTLNGVPGDKYHKTWARYFSKFIEAYEAEGISIWGITTQNEYSQVKDFDGLFYTTEQLADFIRIDLGPELRSKHPSVKIMTYDDDMVLLFLKIDRMIQRNRTIDQYIDGIAVHWYATEDMTFPDFYELFLTKLEYPEFFYLPTEACEGYMKINKGPRLGMWKRGIHYALSIIGDLLVGASGWTDWNIVLDLQGGPNHIRNFVDSPIIANTSSGTVFYKNPMYYAMGHFSKFIPRNSIRLGMKVLKQEKQHARIEPLKIVSILTPMKQMVIVALNHDRITTQSVQILDSNQDLLLPFICSERALAYAMQLKKKAKTESRKKKFIVQIRSRKIVEYAEQLEL</sequence>
<evidence type="ECO:0000256" key="4">
    <source>
        <dbReference type="ARBA" id="ARBA00022729"/>
    </source>
</evidence>
<organism evidence="9 10">
    <name type="scientific">Rotaria sordida</name>
    <dbReference type="NCBI Taxonomy" id="392033"/>
    <lineage>
        <taxon>Eukaryota</taxon>
        <taxon>Metazoa</taxon>
        <taxon>Spiralia</taxon>
        <taxon>Gnathifera</taxon>
        <taxon>Rotifera</taxon>
        <taxon>Eurotatoria</taxon>
        <taxon>Bdelloidea</taxon>
        <taxon>Philodinida</taxon>
        <taxon>Philodinidae</taxon>
        <taxon>Rotaria</taxon>
    </lineage>
</organism>
<evidence type="ECO:0000256" key="5">
    <source>
        <dbReference type="ARBA" id="ARBA00022801"/>
    </source>
</evidence>
<dbReference type="Pfam" id="PF02055">
    <property type="entry name" value="Glyco_hydro_30"/>
    <property type="match status" value="1"/>
</dbReference>
<evidence type="ECO:0000256" key="2">
    <source>
        <dbReference type="ARBA" id="ARBA00005382"/>
    </source>
</evidence>
<dbReference type="GO" id="GO:0004348">
    <property type="term" value="F:glucosylceramidase activity"/>
    <property type="evidence" value="ECO:0007669"/>
    <property type="project" value="UniProtKB-EC"/>
</dbReference>
<dbReference type="PANTHER" id="PTHR11069">
    <property type="entry name" value="GLUCOSYLCERAMIDASE"/>
    <property type="match status" value="1"/>
</dbReference>
<dbReference type="EC" id="3.2.1.45" evidence="3 6"/>
<keyword evidence="6" id="KW-0326">Glycosidase</keyword>
<protein>
    <recommendedName>
        <fullName evidence="3 6">Glucosylceramidase</fullName>
        <ecNumber evidence="3 6">3.2.1.45</ecNumber>
    </recommendedName>
</protein>
<dbReference type="InterPro" id="IPR017853">
    <property type="entry name" value="GH"/>
</dbReference>
<dbReference type="GO" id="GO:0016020">
    <property type="term" value="C:membrane"/>
    <property type="evidence" value="ECO:0007669"/>
    <property type="project" value="GOC"/>
</dbReference>
<evidence type="ECO:0000259" key="8">
    <source>
        <dbReference type="Pfam" id="PF02055"/>
    </source>
</evidence>
<feature type="signal peptide" evidence="7">
    <location>
        <begin position="1"/>
        <end position="22"/>
    </location>
</feature>
<dbReference type="EMBL" id="CAJNOO010000807">
    <property type="protein sequence ID" value="CAF1038324.1"/>
    <property type="molecule type" value="Genomic_DNA"/>
</dbReference>
<evidence type="ECO:0000313" key="10">
    <source>
        <dbReference type="Proteomes" id="UP000663882"/>
    </source>
</evidence>
<dbReference type="PRINTS" id="PR00843">
    <property type="entry name" value="GLHYDRLASE30"/>
</dbReference>
<comment type="catalytic activity">
    <reaction evidence="1">
        <text>a beta-D-glucosyl-(1&lt;-&gt;1')-N-acylsphing-4-enine + H2O = an N-acylsphing-4-enine + D-glucose</text>
        <dbReference type="Rhea" id="RHEA:13269"/>
        <dbReference type="ChEBI" id="CHEBI:4167"/>
        <dbReference type="ChEBI" id="CHEBI:15377"/>
        <dbReference type="ChEBI" id="CHEBI:22801"/>
        <dbReference type="ChEBI" id="CHEBI:52639"/>
        <dbReference type="EC" id="3.2.1.45"/>
    </reaction>
    <physiologicalReaction direction="left-to-right" evidence="1">
        <dbReference type="Rhea" id="RHEA:13270"/>
    </physiologicalReaction>
</comment>
<dbReference type="GO" id="GO:0006680">
    <property type="term" value="P:glucosylceramide catabolic process"/>
    <property type="evidence" value="ECO:0007669"/>
    <property type="project" value="TreeGrafter"/>
</dbReference>
<dbReference type="Proteomes" id="UP000663882">
    <property type="component" value="Unassembled WGS sequence"/>
</dbReference>
<evidence type="ECO:0000313" key="9">
    <source>
        <dbReference type="EMBL" id="CAF1038324.1"/>
    </source>
</evidence>
<keyword evidence="6" id="KW-0443">Lipid metabolism</keyword>
<comment type="similarity">
    <text evidence="2 6">Belongs to the glycosyl hydrolase 30 family.</text>
</comment>
<dbReference type="InterPro" id="IPR033453">
    <property type="entry name" value="Glyco_hydro_30_TIM-barrel"/>
</dbReference>
<dbReference type="SUPFAM" id="SSF51445">
    <property type="entry name" value="(Trans)glycosidases"/>
    <property type="match status" value="1"/>
</dbReference>
<gene>
    <name evidence="9" type="ORF">RFH988_LOCUS16083</name>
</gene>
<feature type="chain" id="PRO_5032447081" description="Glucosylceramidase" evidence="7">
    <location>
        <begin position="23"/>
        <end position="557"/>
    </location>
</feature>
<dbReference type="Gene3D" id="1.10.3450.40">
    <property type="entry name" value="Signal recognition particle, SRP68 subunit, RNA-binding domain"/>
    <property type="match status" value="1"/>
</dbReference>
<dbReference type="GO" id="GO:0003723">
    <property type="term" value="F:RNA binding"/>
    <property type="evidence" value="ECO:0007669"/>
    <property type="project" value="InterPro"/>
</dbReference>
<keyword evidence="5 6" id="KW-0378">Hydrolase</keyword>
<proteinExistence type="inferred from homology"/>
<evidence type="ECO:0000256" key="1">
    <source>
        <dbReference type="ARBA" id="ARBA00001013"/>
    </source>
</evidence>
<evidence type="ECO:0000256" key="3">
    <source>
        <dbReference type="ARBA" id="ARBA00012658"/>
    </source>
</evidence>
<reference evidence="9" key="1">
    <citation type="submission" date="2021-02" db="EMBL/GenBank/DDBJ databases">
        <authorList>
            <person name="Nowell W R."/>
        </authorList>
    </citation>
    <scope>NUCLEOTIDE SEQUENCE</scope>
</reference>
<evidence type="ECO:0000256" key="6">
    <source>
        <dbReference type="RuleBase" id="RU361188"/>
    </source>
</evidence>
<dbReference type="OrthoDB" id="2160638at2759"/>
<dbReference type="Gene3D" id="3.20.20.80">
    <property type="entry name" value="Glycosidases"/>
    <property type="match status" value="1"/>
</dbReference>
<keyword evidence="6" id="KW-0746">Sphingolipid metabolism</keyword>
<feature type="domain" description="Glycosyl hydrolase family 30 TIM-barrel" evidence="8">
    <location>
        <begin position="104"/>
        <end position="449"/>
    </location>
</feature>
<name>A0A814JJG7_9BILA</name>
<accession>A0A814JJG7</accession>
<dbReference type="InterPro" id="IPR038253">
    <property type="entry name" value="SRP68_N_sf"/>
</dbReference>
<evidence type="ECO:0000256" key="7">
    <source>
        <dbReference type="SAM" id="SignalP"/>
    </source>
</evidence>
<comment type="caution">
    <text evidence="9">The sequence shown here is derived from an EMBL/GenBank/DDBJ whole genome shotgun (WGS) entry which is preliminary data.</text>
</comment>
<dbReference type="PANTHER" id="PTHR11069:SF23">
    <property type="entry name" value="LYSOSOMAL ACID GLUCOSYLCERAMIDASE"/>
    <property type="match status" value="1"/>
</dbReference>
<dbReference type="InterPro" id="IPR001139">
    <property type="entry name" value="Glyco_hydro_30"/>
</dbReference>
<dbReference type="AlphaFoldDB" id="A0A814JJG7"/>
<keyword evidence="4 7" id="KW-0732">Signal</keyword>